<evidence type="ECO:0000313" key="2">
    <source>
        <dbReference type="EMBL" id="GEN09474.1"/>
    </source>
</evidence>
<evidence type="ECO:0000256" key="1">
    <source>
        <dbReference type="SAM" id="MobiDB-lite"/>
    </source>
</evidence>
<dbReference type="EMBL" id="BJXR01000034">
    <property type="protein sequence ID" value="GEN09474.1"/>
    <property type="molecule type" value="Genomic_DNA"/>
</dbReference>
<protein>
    <submittedName>
        <fullName evidence="2">Uncharacterized protein</fullName>
    </submittedName>
</protein>
<dbReference type="RefSeq" id="WP_074957459.1">
    <property type="nucleotide sequence ID" value="NZ_BJXR01000034.1"/>
</dbReference>
<evidence type="ECO:0000313" key="5">
    <source>
        <dbReference type="Proteomes" id="UP000321514"/>
    </source>
</evidence>
<dbReference type="Proteomes" id="UP000183760">
    <property type="component" value="Unassembled WGS sequence"/>
</dbReference>
<accession>A0A511T5M6</accession>
<dbReference type="Proteomes" id="UP000321514">
    <property type="component" value="Unassembled WGS sequence"/>
</dbReference>
<evidence type="ECO:0000313" key="3">
    <source>
        <dbReference type="EMBL" id="SEU32450.1"/>
    </source>
</evidence>
<dbReference type="OrthoDB" id="5382121at2"/>
<gene>
    <name evidence="2" type="ORF">MFU01_45110</name>
    <name evidence="3" type="ORF">SAMN05443572_109125</name>
</gene>
<evidence type="ECO:0000313" key="4">
    <source>
        <dbReference type="Proteomes" id="UP000183760"/>
    </source>
</evidence>
<feature type="region of interest" description="Disordered" evidence="1">
    <location>
        <begin position="70"/>
        <end position="89"/>
    </location>
</feature>
<reference evidence="3 4" key="1">
    <citation type="submission" date="2016-10" db="EMBL/GenBank/DDBJ databases">
        <authorList>
            <person name="Varghese N."/>
            <person name="Submissions S."/>
        </authorList>
    </citation>
    <scope>NUCLEOTIDE SEQUENCE [LARGE SCALE GENOMIC DNA]</scope>
    <source>
        <strain evidence="3 4">DSM 16525</strain>
    </source>
</reference>
<keyword evidence="4" id="KW-1185">Reference proteome</keyword>
<proteinExistence type="predicted"/>
<organism evidence="2 5">
    <name type="scientific">Myxococcus fulvus</name>
    <dbReference type="NCBI Taxonomy" id="33"/>
    <lineage>
        <taxon>Bacteria</taxon>
        <taxon>Pseudomonadati</taxon>
        <taxon>Myxococcota</taxon>
        <taxon>Myxococcia</taxon>
        <taxon>Myxococcales</taxon>
        <taxon>Cystobacterineae</taxon>
        <taxon>Myxococcaceae</taxon>
        <taxon>Myxococcus</taxon>
    </lineage>
</organism>
<reference evidence="2 5" key="2">
    <citation type="submission" date="2019-07" db="EMBL/GenBank/DDBJ databases">
        <title>Whole genome shotgun sequence of Myxococcus fulvus NBRC 100333.</title>
        <authorList>
            <person name="Hosoyama A."/>
            <person name="Uohara A."/>
            <person name="Ohji S."/>
            <person name="Ichikawa N."/>
        </authorList>
    </citation>
    <scope>NUCLEOTIDE SEQUENCE [LARGE SCALE GENOMIC DNA]</scope>
    <source>
        <strain evidence="2 5">NBRC 100333</strain>
    </source>
</reference>
<sequence length="141" mass="15039">MTQRAHTFARGTATLLVVLWALQPLGTLLHARDAHAHRFCPEHQTFEETAKGTGAIQARLAPEKLAQLTAVPPSGSDSSRPTHETCPILTSSSRDEGWFVAPSSWVLARLAVSRPATAPPRVTPPLSVLDTAPKSSPPAHA</sequence>
<dbReference type="EMBL" id="FOIB01000009">
    <property type="protein sequence ID" value="SEU32450.1"/>
    <property type="molecule type" value="Genomic_DNA"/>
</dbReference>
<dbReference type="AlphaFoldDB" id="A0A511T5M6"/>
<comment type="caution">
    <text evidence="2">The sequence shown here is derived from an EMBL/GenBank/DDBJ whole genome shotgun (WGS) entry which is preliminary data.</text>
</comment>
<dbReference type="STRING" id="1334629.MFUL124B02_18485"/>
<name>A0A511T5M6_MYXFU</name>
<feature type="region of interest" description="Disordered" evidence="1">
    <location>
        <begin position="116"/>
        <end position="141"/>
    </location>
</feature>